<dbReference type="SUPFAM" id="SSF51735">
    <property type="entry name" value="NAD(P)-binding Rossmann-fold domains"/>
    <property type="match status" value="1"/>
</dbReference>
<gene>
    <name evidence="6" type="ORF">METZ01_LOCUS278062</name>
</gene>
<accession>A0A382KL60</accession>
<dbReference type="PANTHER" id="PTHR43238">
    <property type="entry name" value="GDP-L-FUCOSE SYNTHASE"/>
    <property type="match status" value="1"/>
</dbReference>
<dbReference type="Gene3D" id="3.90.25.10">
    <property type="entry name" value="UDP-galactose 4-epimerase, domain 1"/>
    <property type="match status" value="1"/>
</dbReference>
<dbReference type="HAMAP" id="MF_00956">
    <property type="entry name" value="GDP_fucose_synth"/>
    <property type="match status" value="1"/>
</dbReference>
<dbReference type="GO" id="GO:0050577">
    <property type="term" value="F:GDP-L-fucose synthase activity"/>
    <property type="evidence" value="ECO:0007669"/>
    <property type="project" value="TreeGrafter"/>
</dbReference>
<organism evidence="6">
    <name type="scientific">marine metagenome</name>
    <dbReference type="NCBI Taxonomy" id="408172"/>
    <lineage>
        <taxon>unclassified sequences</taxon>
        <taxon>metagenomes</taxon>
        <taxon>ecological metagenomes</taxon>
    </lineage>
</organism>
<evidence type="ECO:0000256" key="2">
    <source>
        <dbReference type="ARBA" id="ARBA00022857"/>
    </source>
</evidence>
<evidence type="ECO:0000256" key="3">
    <source>
        <dbReference type="ARBA" id="ARBA00023002"/>
    </source>
</evidence>
<feature type="domain" description="NAD-dependent epimerase/dehydratase" evidence="5">
    <location>
        <begin position="9"/>
        <end position="240"/>
    </location>
</feature>
<keyword evidence="4" id="KW-0413">Isomerase</keyword>
<dbReference type="Pfam" id="PF01370">
    <property type="entry name" value="Epimerase"/>
    <property type="match status" value="1"/>
</dbReference>
<dbReference type="InterPro" id="IPR001509">
    <property type="entry name" value="Epimerase_deHydtase"/>
</dbReference>
<protein>
    <recommendedName>
        <fullName evidence="5">NAD-dependent epimerase/dehydratase domain-containing protein</fullName>
    </recommendedName>
</protein>
<sequence>VNLSRDSKVYVAGHQGMVGRALCRALEEAGFANITGQTHAELDLREKDATEAYLRAEQPDVIIIAAAKVGGIDANRTQPADFLLENQQIQTNLIQGAHQYGVSKLLFLGSSCMYPRLADQPMQEDSLCNGPLEPTNEGYATAKIAGWKLCQAYRNQYGCDFITAIPTNLYGLYDHYEPGRSHVIPALISKYHQAKADNEPTVTNWGTGSPQREFLNVDDAAAGCVHLLDHYSSTEPINIAGGTEFTIRDLNEKVAELTGYSGEVKWDTEKPDGMPRKLLDDSRLQTMGWKPKIDLETGLRQAYEDYLERVI</sequence>
<dbReference type="GO" id="GO:0016853">
    <property type="term" value="F:isomerase activity"/>
    <property type="evidence" value="ECO:0007669"/>
    <property type="project" value="UniProtKB-KW"/>
</dbReference>
<dbReference type="Gene3D" id="3.40.50.720">
    <property type="entry name" value="NAD(P)-binding Rossmann-like Domain"/>
    <property type="match status" value="1"/>
</dbReference>
<comment type="similarity">
    <text evidence="1">Belongs to the NAD(P)-dependent epimerase/dehydratase family. Fucose synthase subfamily.</text>
</comment>
<keyword evidence="3" id="KW-0560">Oxidoreductase</keyword>
<reference evidence="6" key="1">
    <citation type="submission" date="2018-05" db="EMBL/GenBank/DDBJ databases">
        <authorList>
            <person name="Lanie J.A."/>
            <person name="Ng W.-L."/>
            <person name="Kazmierczak K.M."/>
            <person name="Andrzejewski T.M."/>
            <person name="Davidsen T.M."/>
            <person name="Wayne K.J."/>
            <person name="Tettelin H."/>
            <person name="Glass J.I."/>
            <person name="Rusch D."/>
            <person name="Podicherti R."/>
            <person name="Tsui H.-C.T."/>
            <person name="Winkler M.E."/>
        </authorList>
    </citation>
    <scope>NUCLEOTIDE SEQUENCE</scope>
</reference>
<evidence type="ECO:0000313" key="6">
    <source>
        <dbReference type="EMBL" id="SVC25208.1"/>
    </source>
</evidence>
<name>A0A382KL60_9ZZZZ</name>
<feature type="non-terminal residue" evidence="6">
    <location>
        <position position="1"/>
    </location>
</feature>
<evidence type="ECO:0000256" key="4">
    <source>
        <dbReference type="ARBA" id="ARBA00023235"/>
    </source>
</evidence>
<dbReference type="CDD" id="cd05239">
    <property type="entry name" value="GDP_FS_SDR_e"/>
    <property type="match status" value="1"/>
</dbReference>
<dbReference type="InterPro" id="IPR036291">
    <property type="entry name" value="NAD(P)-bd_dom_sf"/>
</dbReference>
<evidence type="ECO:0000259" key="5">
    <source>
        <dbReference type="Pfam" id="PF01370"/>
    </source>
</evidence>
<proteinExistence type="inferred from homology"/>
<dbReference type="AlphaFoldDB" id="A0A382KL60"/>
<dbReference type="InterPro" id="IPR028614">
    <property type="entry name" value="GDP_fucose/colitose_synth"/>
</dbReference>
<keyword evidence="2" id="KW-0521">NADP</keyword>
<evidence type="ECO:0000256" key="1">
    <source>
        <dbReference type="ARBA" id="ARBA00005959"/>
    </source>
</evidence>
<dbReference type="EMBL" id="UINC01081397">
    <property type="protein sequence ID" value="SVC25208.1"/>
    <property type="molecule type" value="Genomic_DNA"/>
</dbReference>
<dbReference type="PANTHER" id="PTHR43238:SF1">
    <property type="entry name" value="GDP-L-FUCOSE SYNTHASE"/>
    <property type="match status" value="1"/>
</dbReference>